<accession>A0AAD5KQZ4</accession>
<evidence type="ECO:0000259" key="7">
    <source>
        <dbReference type="PROSITE" id="PS50016"/>
    </source>
</evidence>
<evidence type="ECO:0000256" key="2">
    <source>
        <dbReference type="ARBA" id="ARBA00022771"/>
    </source>
</evidence>
<evidence type="ECO:0000256" key="3">
    <source>
        <dbReference type="ARBA" id="ARBA00022833"/>
    </source>
</evidence>
<dbReference type="GO" id="GO:0061630">
    <property type="term" value="F:ubiquitin protein ligase activity"/>
    <property type="evidence" value="ECO:0007669"/>
    <property type="project" value="InterPro"/>
</dbReference>
<protein>
    <recommendedName>
        <fullName evidence="11">UBR-type domain-containing protein</fullName>
    </recommendedName>
</protein>
<proteinExistence type="predicted"/>
<evidence type="ECO:0000259" key="8">
    <source>
        <dbReference type="PROSITE" id="PS51157"/>
    </source>
</evidence>
<evidence type="ECO:0000313" key="9">
    <source>
        <dbReference type="EMBL" id="KAI9278344.1"/>
    </source>
</evidence>
<reference evidence="9" key="1">
    <citation type="journal article" date="2022" name="IScience">
        <title>Evolution of zygomycete secretomes and the origins of terrestrial fungal ecologies.</title>
        <authorList>
            <person name="Chang Y."/>
            <person name="Wang Y."/>
            <person name="Mondo S."/>
            <person name="Ahrendt S."/>
            <person name="Andreopoulos W."/>
            <person name="Barry K."/>
            <person name="Beard J."/>
            <person name="Benny G.L."/>
            <person name="Blankenship S."/>
            <person name="Bonito G."/>
            <person name="Cuomo C."/>
            <person name="Desiro A."/>
            <person name="Gervers K.A."/>
            <person name="Hundley H."/>
            <person name="Kuo A."/>
            <person name="LaButti K."/>
            <person name="Lang B.F."/>
            <person name="Lipzen A."/>
            <person name="O'Donnell K."/>
            <person name="Pangilinan J."/>
            <person name="Reynolds N."/>
            <person name="Sandor L."/>
            <person name="Smith M.E."/>
            <person name="Tsang A."/>
            <person name="Grigoriev I.V."/>
            <person name="Stajich J.E."/>
            <person name="Spatafora J.W."/>
        </authorList>
    </citation>
    <scope>NUCLEOTIDE SEQUENCE</scope>
    <source>
        <strain evidence="9">RSA 2281</strain>
    </source>
</reference>
<evidence type="ECO:0000313" key="10">
    <source>
        <dbReference type="Proteomes" id="UP001209540"/>
    </source>
</evidence>
<evidence type="ECO:0008006" key="11">
    <source>
        <dbReference type="Google" id="ProtNLM"/>
    </source>
</evidence>
<dbReference type="SMART" id="SM00396">
    <property type="entry name" value="ZnF_UBR1"/>
    <property type="match status" value="1"/>
</dbReference>
<organism evidence="9 10">
    <name type="scientific">Phascolomyces articulosus</name>
    <dbReference type="NCBI Taxonomy" id="60185"/>
    <lineage>
        <taxon>Eukaryota</taxon>
        <taxon>Fungi</taxon>
        <taxon>Fungi incertae sedis</taxon>
        <taxon>Mucoromycota</taxon>
        <taxon>Mucoromycotina</taxon>
        <taxon>Mucoromycetes</taxon>
        <taxon>Mucorales</taxon>
        <taxon>Lichtheimiaceae</taxon>
        <taxon>Phascolomyces</taxon>
    </lineage>
</organism>
<evidence type="ECO:0000256" key="6">
    <source>
        <dbReference type="SAM" id="MobiDB-lite"/>
    </source>
</evidence>
<comment type="caution">
    <text evidence="9">The sequence shown here is derived from an EMBL/GenBank/DDBJ whole genome shotgun (WGS) entry which is preliminary data.</text>
</comment>
<keyword evidence="10" id="KW-1185">Reference proteome</keyword>
<dbReference type="PANTHER" id="PTHR13513">
    <property type="entry name" value="E3 UBIQUITIN-PROTEIN LIGASE UBR7"/>
    <property type="match status" value="1"/>
</dbReference>
<dbReference type="EMBL" id="JAIXMP010000001">
    <property type="protein sequence ID" value="KAI9278344.1"/>
    <property type="molecule type" value="Genomic_DNA"/>
</dbReference>
<evidence type="ECO:0000256" key="4">
    <source>
        <dbReference type="PROSITE-ProRule" id="PRU00146"/>
    </source>
</evidence>
<evidence type="ECO:0000256" key="5">
    <source>
        <dbReference type="PROSITE-ProRule" id="PRU00508"/>
    </source>
</evidence>
<feature type="compositionally biased region" description="Basic and acidic residues" evidence="6">
    <location>
        <begin position="226"/>
        <end position="245"/>
    </location>
</feature>
<sequence length="391" mass="45773">MTEQDNDQIITAVDIVDQQQKLEQEAQQVLPGKFETCTFDQGYIRQALYSCKTCYPNEQDLAGFCYSCSIACHADHELFELFPKRHFRCDCGIKKTNQKSESACCTLRENKEPNPENKYNHNFRGRYCRCDKHYDPDQEDGTMYQCVVCEDWFHDRCIGEIPSNVEDFESYICRDCTKKYPFLIQKPDTWISLGISKNNEKINQWVTPTTLPMESAEPTPVAGQKRKLEQVEEEASASKEEDNQTKIKTLSTTSSEQMSEEQPISSCKRANYKEEYQIEIFLKEGWRSQLCQCKECEQAYKKNKVDYLLSEEETFEPEEDEDAGKSLMDAGMEHMMRMDRVQAMESIMAYTTLSSQIKDFLQKFKESDEVVTESHIRQFFEEKRLEQMTKK</sequence>
<dbReference type="InterPro" id="IPR003126">
    <property type="entry name" value="Znf_UBR"/>
</dbReference>
<feature type="domain" description="PHD-type" evidence="7">
    <location>
        <begin position="125"/>
        <end position="179"/>
    </location>
</feature>
<dbReference type="InterPro" id="IPR040204">
    <property type="entry name" value="UBR7"/>
</dbReference>
<feature type="zinc finger region" description="UBR-type" evidence="5">
    <location>
        <begin position="35"/>
        <end position="110"/>
    </location>
</feature>
<dbReference type="AlphaFoldDB" id="A0AAD5KQZ4"/>
<dbReference type="SMART" id="SM00249">
    <property type="entry name" value="PHD"/>
    <property type="match status" value="1"/>
</dbReference>
<dbReference type="PROSITE" id="PS50016">
    <property type="entry name" value="ZF_PHD_2"/>
    <property type="match status" value="1"/>
</dbReference>
<dbReference type="SUPFAM" id="SSF57903">
    <property type="entry name" value="FYVE/PHD zinc finger"/>
    <property type="match status" value="1"/>
</dbReference>
<keyword evidence="1" id="KW-0479">Metal-binding</keyword>
<reference evidence="9" key="2">
    <citation type="submission" date="2023-02" db="EMBL/GenBank/DDBJ databases">
        <authorList>
            <consortium name="DOE Joint Genome Institute"/>
            <person name="Mondo S.J."/>
            <person name="Chang Y."/>
            <person name="Wang Y."/>
            <person name="Ahrendt S."/>
            <person name="Andreopoulos W."/>
            <person name="Barry K."/>
            <person name="Beard J."/>
            <person name="Benny G.L."/>
            <person name="Blankenship S."/>
            <person name="Bonito G."/>
            <person name="Cuomo C."/>
            <person name="Desiro A."/>
            <person name="Gervers K.A."/>
            <person name="Hundley H."/>
            <person name="Kuo A."/>
            <person name="LaButti K."/>
            <person name="Lang B.F."/>
            <person name="Lipzen A."/>
            <person name="O'Donnell K."/>
            <person name="Pangilinan J."/>
            <person name="Reynolds N."/>
            <person name="Sandor L."/>
            <person name="Smith M.W."/>
            <person name="Tsang A."/>
            <person name="Grigoriev I.V."/>
            <person name="Stajich J.E."/>
            <person name="Spatafora J.W."/>
        </authorList>
    </citation>
    <scope>NUCLEOTIDE SEQUENCE</scope>
    <source>
        <strain evidence="9">RSA 2281</strain>
    </source>
</reference>
<name>A0AAD5KQZ4_9FUNG</name>
<dbReference type="PROSITE" id="PS51157">
    <property type="entry name" value="ZF_UBR"/>
    <property type="match status" value="1"/>
</dbReference>
<dbReference type="InterPro" id="IPR013083">
    <property type="entry name" value="Znf_RING/FYVE/PHD"/>
</dbReference>
<dbReference type="Proteomes" id="UP001209540">
    <property type="component" value="Unassembled WGS sequence"/>
</dbReference>
<dbReference type="Gene3D" id="3.30.40.10">
    <property type="entry name" value="Zinc/RING finger domain, C3HC4 (zinc finger)"/>
    <property type="match status" value="1"/>
</dbReference>
<dbReference type="CDD" id="cd19677">
    <property type="entry name" value="UBR-box_UBR7"/>
    <property type="match status" value="1"/>
</dbReference>
<keyword evidence="3" id="KW-0862">Zinc</keyword>
<dbReference type="InterPro" id="IPR019787">
    <property type="entry name" value="Znf_PHD-finger"/>
</dbReference>
<feature type="region of interest" description="Disordered" evidence="6">
    <location>
        <begin position="209"/>
        <end position="265"/>
    </location>
</feature>
<dbReference type="InterPro" id="IPR047506">
    <property type="entry name" value="UBR7-like_UBR-box"/>
</dbReference>
<dbReference type="GO" id="GO:0005737">
    <property type="term" value="C:cytoplasm"/>
    <property type="evidence" value="ECO:0007669"/>
    <property type="project" value="TreeGrafter"/>
</dbReference>
<dbReference type="GO" id="GO:0008270">
    <property type="term" value="F:zinc ion binding"/>
    <property type="evidence" value="ECO:0007669"/>
    <property type="project" value="UniProtKB-KW"/>
</dbReference>
<keyword evidence="2 4" id="KW-0863">Zinc-finger</keyword>
<dbReference type="CDD" id="cd15542">
    <property type="entry name" value="PHD_UBR7"/>
    <property type="match status" value="1"/>
</dbReference>
<evidence type="ECO:0000256" key="1">
    <source>
        <dbReference type="ARBA" id="ARBA00022723"/>
    </source>
</evidence>
<feature type="compositionally biased region" description="Low complexity" evidence="6">
    <location>
        <begin position="251"/>
        <end position="262"/>
    </location>
</feature>
<dbReference type="PANTHER" id="PTHR13513:SF9">
    <property type="entry name" value="E3 UBIQUITIN-PROTEIN LIGASE UBR7-RELATED"/>
    <property type="match status" value="1"/>
</dbReference>
<gene>
    <name evidence="9" type="ORF">BDA99DRAFT_600056</name>
</gene>
<dbReference type="InterPro" id="IPR001965">
    <property type="entry name" value="Znf_PHD"/>
</dbReference>
<dbReference type="InterPro" id="IPR011011">
    <property type="entry name" value="Znf_FYVE_PHD"/>
</dbReference>
<feature type="domain" description="UBR-type" evidence="8">
    <location>
        <begin position="35"/>
        <end position="110"/>
    </location>
</feature>